<dbReference type="SUPFAM" id="SSF53098">
    <property type="entry name" value="Ribonuclease H-like"/>
    <property type="match status" value="1"/>
</dbReference>
<sequence length="244" mass="28024">MSDEILTEYYNPSSAGGFGSAERVKSVVPNRKAYAVPIKSKHGHEVTEAFRKILEEAGVKPKYLQCDLGKEFFNSEFKTLLKVNNIALFYIHSDKKACIVERWNRTIMNRISKWFEYSKSKAYISNLQDFVLSYNNSYHRGIGCSPNEVDEYNEMDVWLQLNKSLYSKTITQANKFRIGEACRIRIPKSTFEKGYTASFSNSIYTIHDVLKTNPPTYKLNDSDGDVLEGIFYKEELSKVAETGH</sequence>
<dbReference type="GO" id="GO:0015074">
    <property type="term" value="P:DNA integration"/>
    <property type="evidence" value="ECO:0007669"/>
    <property type="project" value="InterPro"/>
</dbReference>
<feature type="domain" description="Integrase catalytic" evidence="1">
    <location>
        <begin position="1"/>
        <end position="154"/>
    </location>
</feature>
<reference evidence="2 3" key="1">
    <citation type="journal article" date="2016" name="Genome Biol. Evol.">
        <title>Gene Family Evolution Reflects Adaptation to Soil Environmental Stressors in the Genome of the Collembolan Orchesella cincta.</title>
        <authorList>
            <person name="Faddeeva-Vakhrusheva A."/>
            <person name="Derks M.F."/>
            <person name="Anvar S.Y."/>
            <person name="Agamennone V."/>
            <person name="Suring W."/>
            <person name="Smit S."/>
            <person name="van Straalen N.M."/>
            <person name="Roelofs D."/>
        </authorList>
    </citation>
    <scope>NUCLEOTIDE SEQUENCE [LARGE SCALE GENOMIC DNA]</scope>
    <source>
        <tissue evidence="2">Mixed pool</tissue>
    </source>
</reference>
<dbReference type="OMA" id="ACIVERW"/>
<evidence type="ECO:0000313" key="2">
    <source>
        <dbReference type="EMBL" id="ODM92164.1"/>
    </source>
</evidence>
<evidence type="ECO:0000259" key="1">
    <source>
        <dbReference type="PROSITE" id="PS50994"/>
    </source>
</evidence>
<accession>A0A1D2MH21</accession>
<dbReference type="PANTHER" id="PTHR46585:SF1">
    <property type="entry name" value="CHROMO DOMAIN-CONTAINING PROTEIN"/>
    <property type="match status" value="1"/>
</dbReference>
<evidence type="ECO:0000313" key="3">
    <source>
        <dbReference type="Proteomes" id="UP000094527"/>
    </source>
</evidence>
<dbReference type="PANTHER" id="PTHR46585">
    <property type="entry name" value="INTEGRASE CORE DOMAIN CONTAINING PROTEIN"/>
    <property type="match status" value="1"/>
</dbReference>
<dbReference type="InterPro" id="IPR012337">
    <property type="entry name" value="RNaseH-like_sf"/>
</dbReference>
<protein>
    <submittedName>
        <fullName evidence="2">Uncharacterized transposon-derived protein F54H12.3</fullName>
    </submittedName>
</protein>
<dbReference type="PROSITE" id="PS50994">
    <property type="entry name" value="INTEGRASE"/>
    <property type="match status" value="1"/>
</dbReference>
<dbReference type="EMBL" id="LJIJ01001308">
    <property type="protein sequence ID" value="ODM92164.1"/>
    <property type="molecule type" value="Genomic_DNA"/>
</dbReference>
<dbReference type="OrthoDB" id="7680611at2759"/>
<keyword evidence="3" id="KW-1185">Reference proteome</keyword>
<dbReference type="GO" id="GO:0003676">
    <property type="term" value="F:nucleic acid binding"/>
    <property type="evidence" value="ECO:0007669"/>
    <property type="project" value="InterPro"/>
</dbReference>
<name>A0A1D2MH21_ORCCI</name>
<comment type="caution">
    <text evidence="2">The sequence shown here is derived from an EMBL/GenBank/DDBJ whole genome shotgun (WGS) entry which is preliminary data.</text>
</comment>
<dbReference type="AlphaFoldDB" id="A0A1D2MH21"/>
<organism evidence="2 3">
    <name type="scientific">Orchesella cincta</name>
    <name type="common">Springtail</name>
    <name type="synonym">Podura cincta</name>
    <dbReference type="NCBI Taxonomy" id="48709"/>
    <lineage>
        <taxon>Eukaryota</taxon>
        <taxon>Metazoa</taxon>
        <taxon>Ecdysozoa</taxon>
        <taxon>Arthropoda</taxon>
        <taxon>Hexapoda</taxon>
        <taxon>Collembola</taxon>
        <taxon>Entomobryomorpha</taxon>
        <taxon>Entomobryoidea</taxon>
        <taxon>Orchesellidae</taxon>
        <taxon>Orchesellinae</taxon>
        <taxon>Orchesella</taxon>
    </lineage>
</organism>
<dbReference type="InterPro" id="IPR036397">
    <property type="entry name" value="RNaseH_sf"/>
</dbReference>
<dbReference type="Gene3D" id="3.30.420.10">
    <property type="entry name" value="Ribonuclease H-like superfamily/Ribonuclease H"/>
    <property type="match status" value="1"/>
</dbReference>
<gene>
    <name evidence="2" type="ORF">Ocin01_14518</name>
</gene>
<dbReference type="STRING" id="48709.A0A1D2MH21"/>
<dbReference type="InterPro" id="IPR001584">
    <property type="entry name" value="Integrase_cat-core"/>
</dbReference>
<dbReference type="Proteomes" id="UP000094527">
    <property type="component" value="Unassembled WGS sequence"/>
</dbReference>
<proteinExistence type="predicted"/>